<feature type="compositionally biased region" description="Polar residues" evidence="1">
    <location>
        <begin position="136"/>
        <end position="147"/>
    </location>
</feature>
<evidence type="ECO:0000313" key="3">
    <source>
        <dbReference type="Proteomes" id="UP000299102"/>
    </source>
</evidence>
<feature type="region of interest" description="Disordered" evidence="1">
    <location>
        <begin position="120"/>
        <end position="190"/>
    </location>
</feature>
<comment type="caution">
    <text evidence="2">The sequence shown here is derived from an EMBL/GenBank/DDBJ whole genome shotgun (WGS) entry which is preliminary data.</text>
</comment>
<dbReference type="AlphaFoldDB" id="A0A4C1W060"/>
<feature type="compositionally biased region" description="Low complexity" evidence="1">
    <location>
        <begin position="154"/>
        <end position="167"/>
    </location>
</feature>
<gene>
    <name evidence="2" type="ORF">EVAR_24821_1</name>
</gene>
<dbReference type="EMBL" id="BGZK01000460">
    <property type="protein sequence ID" value="GBP44906.1"/>
    <property type="molecule type" value="Genomic_DNA"/>
</dbReference>
<organism evidence="2 3">
    <name type="scientific">Eumeta variegata</name>
    <name type="common">Bagworm moth</name>
    <name type="synonym">Eumeta japonica</name>
    <dbReference type="NCBI Taxonomy" id="151549"/>
    <lineage>
        <taxon>Eukaryota</taxon>
        <taxon>Metazoa</taxon>
        <taxon>Ecdysozoa</taxon>
        <taxon>Arthropoda</taxon>
        <taxon>Hexapoda</taxon>
        <taxon>Insecta</taxon>
        <taxon>Pterygota</taxon>
        <taxon>Neoptera</taxon>
        <taxon>Endopterygota</taxon>
        <taxon>Lepidoptera</taxon>
        <taxon>Glossata</taxon>
        <taxon>Ditrysia</taxon>
        <taxon>Tineoidea</taxon>
        <taxon>Psychidae</taxon>
        <taxon>Oiketicinae</taxon>
        <taxon>Eumeta</taxon>
    </lineage>
</organism>
<sequence length="190" mass="20982">MAQPNHISLDIVDETSQEATPPRNTVNVLRLDSVSRPGVGNRNTQGLGDRLNSVFREIRPLVEHARMGNNARLSLPTWLPRNPPGFHQNAEIPAVLQRPQSSIAHVNLGPNSQTYIVTERSTPLAQRPQQRDGLSRSVSNDSNLSEQGQDHPDINISVNPSNNNNIHDNAENDSQSEDGTQQVVFNIIKP</sequence>
<proteinExistence type="predicted"/>
<dbReference type="Proteomes" id="UP000299102">
    <property type="component" value="Unassembled WGS sequence"/>
</dbReference>
<dbReference type="OrthoDB" id="9049620at2759"/>
<keyword evidence="3" id="KW-1185">Reference proteome</keyword>
<evidence type="ECO:0000313" key="2">
    <source>
        <dbReference type="EMBL" id="GBP44906.1"/>
    </source>
</evidence>
<name>A0A4C1W060_EUMVA</name>
<feature type="region of interest" description="Disordered" evidence="1">
    <location>
        <begin position="1"/>
        <end position="21"/>
    </location>
</feature>
<reference evidence="2 3" key="1">
    <citation type="journal article" date="2019" name="Commun. Biol.">
        <title>The bagworm genome reveals a unique fibroin gene that provides high tensile strength.</title>
        <authorList>
            <person name="Kono N."/>
            <person name="Nakamura H."/>
            <person name="Ohtoshi R."/>
            <person name="Tomita M."/>
            <person name="Numata K."/>
            <person name="Arakawa K."/>
        </authorList>
    </citation>
    <scope>NUCLEOTIDE SEQUENCE [LARGE SCALE GENOMIC DNA]</scope>
</reference>
<evidence type="ECO:0000256" key="1">
    <source>
        <dbReference type="SAM" id="MobiDB-lite"/>
    </source>
</evidence>
<protein>
    <submittedName>
        <fullName evidence="2">Uncharacterized protein</fullName>
    </submittedName>
</protein>
<accession>A0A4C1W060</accession>